<dbReference type="InterPro" id="IPR011659">
    <property type="entry name" value="WD40"/>
</dbReference>
<protein>
    <submittedName>
        <fullName evidence="2">PD40 domain-containing protein</fullName>
    </submittedName>
</protein>
<reference evidence="2 3" key="1">
    <citation type="submission" date="2020-12" db="EMBL/GenBank/DDBJ databases">
        <title>Geomonas sp. Red259, isolated from paddy soil.</title>
        <authorList>
            <person name="Xu Z."/>
            <person name="Zhang Z."/>
            <person name="Masuda Y."/>
            <person name="Itoh H."/>
            <person name="Senoo K."/>
        </authorList>
    </citation>
    <scope>NUCLEOTIDE SEQUENCE [LARGE SCALE GENOMIC DNA]</scope>
    <source>
        <strain evidence="2 3">Red259</strain>
    </source>
</reference>
<dbReference type="Pfam" id="PF07676">
    <property type="entry name" value="PD40"/>
    <property type="match status" value="2"/>
</dbReference>
<name>A0ABS0YQN9_9BACT</name>
<evidence type="ECO:0000313" key="2">
    <source>
        <dbReference type="EMBL" id="MBJ6799777.1"/>
    </source>
</evidence>
<keyword evidence="3" id="KW-1185">Reference proteome</keyword>
<dbReference type="InterPro" id="IPR027618">
    <property type="entry name" value="Beta_prop_Msarc"/>
</dbReference>
<dbReference type="SUPFAM" id="SSF69304">
    <property type="entry name" value="Tricorn protease N-terminal domain"/>
    <property type="match status" value="1"/>
</dbReference>
<dbReference type="RefSeq" id="WP_199394279.1">
    <property type="nucleotide sequence ID" value="NZ_JAEMHK010000003.1"/>
</dbReference>
<dbReference type="Gene3D" id="2.130.10.10">
    <property type="entry name" value="YVTN repeat-like/Quinoprotein amine dehydrogenase"/>
    <property type="match status" value="1"/>
</dbReference>
<dbReference type="PANTHER" id="PTHR36842">
    <property type="entry name" value="PROTEIN TOLB HOMOLOG"/>
    <property type="match status" value="1"/>
</dbReference>
<gene>
    <name evidence="2" type="ORF">JFN90_06455</name>
</gene>
<evidence type="ECO:0000313" key="3">
    <source>
        <dbReference type="Proteomes" id="UP000641025"/>
    </source>
</evidence>
<accession>A0ABS0YQN9</accession>
<dbReference type="EMBL" id="JAEMHK010000003">
    <property type="protein sequence ID" value="MBJ6799777.1"/>
    <property type="molecule type" value="Genomic_DNA"/>
</dbReference>
<comment type="similarity">
    <text evidence="1">Belongs to the TolB family.</text>
</comment>
<dbReference type="InterPro" id="IPR011042">
    <property type="entry name" value="6-blade_b-propeller_TolB-like"/>
</dbReference>
<evidence type="ECO:0000256" key="1">
    <source>
        <dbReference type="ARBA" id="ARBA00009820"/>
    </source>
</evidence>
<dbReference type="PANTHER" id="PTHR36842:SF1">
    <property type="entry name" value="PROTEIN TOLB"/>
    <property type="match status" value="1"/>
</dbReference>
<dbReference type="Proteomes" id="UP000641025">
    <property type="component" value="Unassembled WGS sequence"/>
</dbReference>
<dbReference type="Gene3D" id="2.120.10.30">
    <property type="entry name" value="TolB, C-terminal domain"/>
    <property type="match status" value="1"/>
</dbReference>
<proteinExistence type="inferred from homology"/>
<comment type="caution">
    <text evidence="2">The sequence shown here is derived from an EMBL/GenBank/DDBJ whole genome shotgun (WGS) entry which is preliminary data.</text>
</comment>
<dbReference type="NCBIfam" id="TIGR04275">
    <property type="entry name" value="beta_prop_Msarc"/>
    <property type="match status" value="4"/>
</dbReference>
<sequence>MKTIRGDKMEKQILNTRSLKIMLARTAVILLGLGAFSSVPAMAEILFMEEQLTSDPASQENPDISGDLIVYQDNRNGNWDIYLMKYGYPENRITTNTANQTTPRISGDKIVYQDDRNGNWDIYLYDLTTKTETQITTSAASQEFPAIDGTKIVWQDNRNGNWDIYLYDLLANTETRVTASGANTSPAISGNRIAYIKDGNVYYVDLAGGSETKIWQYSCDPDLGCQKGSRNPQLPAISGSHIVWDVLNSYRWSPPNDFMWGNDRDVYMKDVATGATWNTTAPVYWTDHVPHQSPHISELYSGVYYIVYQGWTYDTYHWNIYLYNTLYPAEFRVTNVVGEQLFPRSSGGRIVYMDSRNGNWDIYMTTVGYGAGNPPPTPAAAIQQIQIIQSIVADPVRVATSDMDGANTKVEENRRKALLNKFDAVIASIKAAEESTKPVRRTAEYQSALDQLNSILDKTDGCALRGTPDTQGSGSTPDWIITCPSQALIDPLIGNSIATLEALIK</sequence>
<organism evidence="2 3">
    <name type="scientific">Geomonas propionica</name>
    <dbReference type="NCBI Taxonomy" id="2798582"/>
    <lineage>
        <taxon>Bacteria</taxon>
        <taxon>Pseudomonadati</taxon>
        <taxon>Thermodesulfobacteriota</taxon>
        <taxon>Desulfuromonadia</taxon>
        <taxon>Geobacterales</taxon>
        <taxon>Geobacteraceae</taxon>
        <taxon>Geomonas</taxon>
    </lineage>
</organism>
<dbReference type="InterPro" id="IPR015943">
    <property type="entry name" value="WD40/YVTN_repeat-like_dom_sf"/>
</dbReference>